<dbReference type="PROSITE" id="PS51217">
    <property type="entry name" value="UVRD_HELICASE_CTER"/>
    <property type="match status" value="1"/>
</dbReference>
<keyword evidence="2 10" id="KW-0547">Nucleotide-binding</keyword>
<evidence type="ECO:0000259" key="11">
    <source>
        <dbReference type="PROSITE" id="PS51198"/>
    </source>
</evidence>
<dbReference type="CDD" id="cd17932">
    <property type="entry name" value="DEXQc_UvrD"/>
    <property type="match status" value="1"/>
</dbReference>
<dbReference type="InterPro" id="IPR014017">
    <property type="entry name" value="DNA_helicase_UvrD-like_C"/>
</dbReference>
<dbReference type="GO" id="GO:0005634">
    <property type="term" value="C:nucleus"/>
    <property type="evidence" value="ECO:0007669"/>
    <property type="project" value="TreeGrafter"/>
</dbReference>
<evidence type="ECO:0000313" key="14">
    <source>
        <dbReference type="Proteomes" id="UP000094236"/>
    </source>
</evidence>
<evidence type="ECO:0000313" key="13">
    <source>
        <dbReference type="EMBL" id="ODV94917.1"/>
    </source>
</evidence>
<comment type="catalytic activity">
    <reaction evidence="9">
        <text>ATP + H2O = ADP + phosphate + H(+)</text>
        <dbReference type="Rhea" id="RHEA:13065"/>
        <dbReference type="ChEBI" id="CHEBI:15377"/>
        <dbReference type="ChEBI" id="CHEBI:15378"/>
        <dbReference type="ChEBI" id="CHEBI:30616"/>
        <dbReference type="ChEBI" id="CHEBI:43474"/>
        <dbReference type="ChEBI" id="CHEBI:456216"/>
        <dbReference type="EC" id="5.6.2.4"/>
    </reaction>
</comment>
<proteinExistence type="inferred from homology"/>
<comment type="catalytic activity">
    <reaction evidence="7">
        <text>Couples ATP hydrolysis with the unwinding of duplex DNA by translocating in the 3'-5' direction.</text>
        <dbReference type="EC" id="5.6.2.4"/>
    </reaction>
</comment>
<evidence type="ECO:0000256" key="10">
    <source>
        <dbReference type="PROSITE-ProRule" id="PRU00560"/>
    </source>
</evidence>
<evidence type="ECO:0000256" key="2">
    <source>
        <dbReference type="ARBA" id="ARBA00022741"/>
    </source>
</evidence>
<dbReference type="Gene3D" id="1.10.10.160">
    <property type="match status" value="1"/>
</dbReference>
<evidence type="ECO:0000256" key="7">
    <source>
        <dbReference type="ARBA" id="ARBA00034617"/>
    </source>
</evidence>
<reference evidence="14" key="1">
    <citation type="submission" date="2016-05" db="EMBL/GenBank/DDBJ databases">
        <title>Comparative genomics of biotechnologically important yeasts.</title>
        <authorList>
            <consortium name="DOE Joint Genome Institute"/>
            <person name="Riley R."/>
            <person name="Haridas S."/>
            <person name="Wolfe K.H."/>
            <person name="Lopes M.R."/>
            <person name="Hittinger C.T."/>
            <person name="Goker M."/>
            <person name="Salamov A."/>
            <person name="Wisecaver J."/>
            <person name="Long T.M."/>
            <person name="Aerts A.L."/>
            <person name="Barry K."/>
            <person name="Choi C."/>
            <person name="Clum A."/>
            <person name="Coughlan A.Y."/>
            <person name="Deshpande S."/>
            <person name="Douglass A.P."/>
            <person name="Hanson S.J."/>
            <person name="Klenk H.-P."/>
            <person name="Labutti K."/>
            <person name="Lapidus A."/>
            <person name="Lindquist E."/>
            <person name="Lipzen A."/>
            <person name="Meier-Kolthoff J.P."/>
            <person name="Ohm R.A."/>
            <person name="Otillar R.P."/>
            <person name="Pangilinan J."/>
            <person name="Peng Y."/>
            <person name="Rokas A."/>
            <person name="Rosa C.A."/>
            <person name="Scheuner C."/>
            <person name="Sibirny A.A."/>
            <person name="Slot J.C."/>
            <person name="Stielow J.B."/>
            <person name="Sun H."/>
            <person name="Kurtzman C.P."/>
            <person name="Blackwell M."/>
            <person name="Grigoriev I.V."/>
            <person name="Jeffries T.W."/>
        </authorList>
    </citation>
    <scope>NUCLEOTIDE SEQUENCE [LARGE SCALE GENOMIC DNA]</scope>
    <source>
        <strain evidence="14">NRRL Y-2460</strain>
    </source>
</reference>
<evidence type="ECO:0000256" key="1">
    <source>
        <dbReference type="ARBA" id="ARBA00009922"/>
    </source>
</evidence>
<evidence type="ECO:0000256" key="4">
    <source>
        <dbReference type="ARBA" id="ARBA00022806"/>
    </source>
</evidence>
<feature type="binding site" evidence="10">
    <location>
        <begin position="38"/>
        <end position="45"/>
    </location>
    <ligand>
        <name>ATP</name>
        <dbReference type="ChEBI" id="CHEBI:30616"/>
    </ligand>
</feature>
<keyword evidence="14" id="KW-1185">Reference proteome</keyword>
<protein>
    <recommendedName>
        <fullName evidence="8">DNA 3'-5' helicase</fullName>
        <ecNumber evidence="8">5.6.2.4</ecNumber>
    </recommendedName>
</protein>
<name>A0A1E4TT49_PACTA</name>
<keyword evidence="3 10" id="KW-0378">Hydrolase</keyword>
<organism evidence="13 14">
    <name type="scientific">Pachysolen tannophilus NRRL Y-2460</name>
    <dbReference type="NCBI Taxonomy" id="669874"/>
    <lineage>
        <taxon>Eukaryota</taxon>
        <taxon>Fungi</taxon>
        <taxon>Dikarya</taxon>
        <taxon>Ascomycota</taxon>
        <taxon>Saccharomycotina</taxon>
        <taxon>Pichiomycetes</taxon>
        <taxon>Pachysolenaceae</taxon>
        <taxon>Pachysolen</taxon>
    </lineage>
</organism>
<dbReference type="GO" id="GO:0003677">
    <property type="term" value="F:DNA binding"/>
    <property type="evidence" value="ECO:0007669"/>
    <property type="project" value="InterPro"/>
</dbReference>
<dbReference type="InterPro" id="IPR000212">
    <property type="entry name" value="DNA_helicase_UvrD/REP"/>
</dbReference>
<evidence type="ECO:0000256" key="9">
    <source>
        <dbReference type="ARBA" id="ARBA00048988"/>
    </source>
</evidence>
<dbReference type="InterPro" id="IPR013986">
    <property type="entry name" value="DExx_box_DNA_helicase_dom_sf"/>
</dbReference>
<dbReference type="Gene3D" id="1.10.486.10">
    <property type="entry name" value="PCRA, domain 4"/>
    <property type="match status" value="1"/>
</dbReference>
<keyword evidence="4 10" id="KW-0347">Helicase</keyword>
<sequence>MPEKEQEEDRELELNVTPSQYDAITYPLDSNRLLKIIAGPGSGKTKTLVNRIVYLLNEGVKPNEFLVLSMTNRAVLALKNQMYELLGEEELVSQINIHTFHSFSSSVVSSNNVAKDCRIIEDIGWRTLINLSSTHSSHNTFSRLSRSQIEEIVESVNAGMTINDALVKHPGKKIDVETIKNIMTWLSNSNIITYQDLLVDCIKTVRKNPAILNNIKTVIVDEFQDMYGKLLDVVEIVSRQKNLVIAGDPNQSIYGFLGSNPNILDRIDKAFLDKQIDVIHLNECFRSTPEIMRVAEAIIDADTARIHVVKQQSYLPILNIFLTEEEEYQFIIDEIKKLVSTEVIKPIDIVILSHTNKTLDKLQHLLKTNDIQSVKLSLNQPWINSEIFHLVDYLNIIYEPEKANHSLICVLGLIEGVGPITLKTLMNKIGKINENNSNPVSIWEYLNSEEFASLMKTRTKVAKKIMDFTNEIMQIRSPENYSKIENNPDELIKILLDLGKKYGLKRLITSKKIVTEQDLVKYDNYLNQFYEYLWIIYEKSFTAKNVSQASLIEFFLKNYNDIPLAQKENSINLSTIHSAKGLEFPIVFILGADNRIYDSHELQAHRRKLYVAVTRASQLLYYGKVLNNDSFHSNALLSSNMNSEFFVDKKTLGKIFKINNYNDSNRGFNLDNIFLKNYSNNLRRQGKNFLIPNNKKFDRRMYHHKVDENKSGYHIGRRWGFQNNAFKFPNGIKIGMRFIKLHFSR</sequence>
<dbReference type="OrthoDB" id="1470711at2759"/>
<evidence type="ECO:0000259" key="12">
    <source>
        <dbReference type="PROSITE" id="PS51217"/>
    </source>
</evidence>
<dbReference type="PROSITE" id="PS51198">
    <property type="entry name" value="UVRD_HELICASE_ATP_BIND"/>
    <property type="match status" value="1"/>
</dbReference>
<dbReference type="Gene3D" id="3.40.50.300">
    <property type="entry name" value="P-loop containing nucleotide triphosphate hydrolases"/>
    <property type="match status" value="2"/>
</dbReference>
<dbReference type="PANTHER" id="PTHR11070">
    <property type="entry name" value="UVRD / RECB / PCRA DNA HELICASE FAMILY MEMBER"/>
    <property type="match status" value="1"/>
</dbReference>
<evidence type="ECO:0000256" key="5">
    <source>
        <dbReference type="ARBA" id="ARBA00022840"/>
    </source>
</evidence>
<dbReference type="PANTHER" id="PTHR11070:SF46">
    <property type="entry name" value="ATP-DEPENDENT DNA HELICASE HMI1, MITOCHONDRIAL"/>
    <property type="match status" value="1"/>
</dbReference>
<dbReference type="AlphaFoldDB" id="A0A1E4TT49"/>
<keyword evidence="6" id="KW-0413">Isomerase</keyword>
<dbReference type="GO" id="GO:0043138">
    <property type="term" value="F:3'-5' DNA helicase activity"/>
    <property type="evidence" value="ECO:0007669"/>
    <property type="project" value="UniProtKB-EC"/>
</dbReference>
<dbReference type="InterPro" id="IPR027417">
    <property type="entry name" value="P-loop_NTPase"/>
</dbReference>
<dbReference type="EMBL" id="KV454015">
    <property type="protein sequence ID" value="ODV94917.1"/>
    <property type="molecule type" value="Genomic_DNA"/>
</dbReference>
<evidence type="ECO:0000256" key="3">
    <source>
        <dbReference type="ARBA" id="ARBA00022801"/>
    </source>
</evidence>
<keyword evidence="5 10" id="KW-0067">ATP-binding</keyword>
<dbReference type="GO" id="GO:0016787">
    <property type="term" value="F:hydrolase activity"/>
    <property type="evidence" value="ECO:0007669"/>
    <property type="project" value="UniProtKB-UniRule"/>
</dbReference>
<evidence type="ECO:0000256" key="6">
    <source>
        <dbReference type="ARBA" id="ARBA00023235"/>
    </source>
</evidence>
<accession>A0A1E4TT49</accession>
<dbReference type="GO" id="GO:0000725">
    <property type="term" value="P:recombinational repair"/>
    <property type="evidence" value="ECO:0007669"/>
    <property type="project" value="TreeGrafter"/>
</dbReference>
<evidence type="ECO:0000256" key="8">
    <source>
        <dbReference type="ARBA" id="ARBA00034808"/>
    </source>
</evidence>
<dbReference type="InterPro" id="IPR014016">
    <property type="entry name" value="UvrD-like_ATP-bd"/>
</dbReference>
<dbReference type="Pfam" id="PF00580">
    <property type="entry name" value="UvrD-helicase"/>
    <property type="match status" value="1"/>
</dbReference>
<dbReference type="Proteomes" id="UP000094236">
    <property type="component" value="Unassembled WGS sequence"/>
</dbReference>
<dbReference type="STRING" id="669874.A0A1E4TT49"/>
<dbReference type="GO" id="GO:0005524">
    <property type="term" value="F:ATP binding"/>
    <property type="evidence" value="ECO:0007669"/>
    <property type="project" value="UniProtKB-UniRule"/>
</dbReference>
<dbReference type="SUPFAM" id="SSF52540">
    <property type="entry name" value="P-loop containing nucleoside triphosphate hydrolases"/>
    <property type="match status" value="1"/>
</dbReference>
<gene>
    <name evidence="13" type="ORF">PACTADRAFT_3803</name>
</gene>
<feature type="domain" description="UvrD-like helicase ATP-binding" evidence="11">
    <location>
        <begin position="17"/>
        <end position="288"/>
    </location>
</feature>
<dbReference type="EC" id="5.6.2.4" evidence="8"/>
<feature type="domain" description="UvrD-like helicase C-terminal" evidence="12">
    <location>
        <begin position="289"/>
        <end position="581"/>
    </location>
</feature>
<dbReference type="Pfam" id="PF13361">
    <property type="entry name" value="UvrD_C"/>
    <property type="match status" value="1"/>
</dbReference>
<comment type="similarity">
    <text evidence="1">Belongs to the helicase family. UvrD subfamily.</text>
</comment>